<accession>A0ABX1LN69</accession>
<dbReference type="InterPro" id="IPR025959">
    <property type="entry name" value="Winged_HTH_dom"/>
</dbReference>
<dbReference type="InterPro" id="IPR009057">
    <property type="entry name" value="Homeodomain-like_sf"/>
</dbReference>
<dbReference type="Pfam" id="PF13384">
    <property type="entry name" value="HTH_23"/>
    <property type="match status" value="1"/>
</dbReference>
<dbReference type="Pfam" id="PF13592">
    <property type="entry name" value="HTH_33"/>
    <property type="match status" value="1"/>
</dbReference>
<protein>
    <recommendedName>
        <fullName evidence="1">Winged helix-turn helix domain-containing protein</fullName>
    </recommendedName>
</protein>
<feature type="domain" description="Winged helix-turn helix" evidence="1">
    <location>
        <begin position="101"/>
        <end position="154"/>
    </location>
</feature>
<comment type="caution">
    <text evidence="2">The sequence shown here is derived from an EMBL/GenBank/DDBJ whole genome shotgun (WGS) entry which is preliminary data.</text>
</comment>
<gene>
    <name evidence="2" type="ORF">HC246_05995</name>
</gene>
<evidence type="ECO:0000259" key="1">
    <source>
        <dbReference type="Pfam" id="PF13592"/>
    </source>
</evidence>
<proteinExistence type="predicted"/>
<evidence type="ECO:0000313" key="2">
    <source>
        <dbReference type="EMBL" id="NMF57577.1"/>
    </source>
</evidence>
<name>A0ABX1LN69_9CYAN</name>
<dbReference type="Proteomes" id="UP000738376">
    <property type="component" value="Unassembled WGS sequence"/>
</dbReference>
<sequence length="155" mass="18301">MLRITFTKEEIDALHYERFHHPHPRVQRKMEALYLKSQKYPHKEITKLLRISEPTLLNYLRDYKEGGISKLKELTFNRPQSELKKHQESLEIYFREHPPKTLAHAAAKITELTGIVRSREQVRHFLKSMGMSCRRVGLIPAKADPAAQEEFLKKN</sequence>
<evidence type="ECO:0000313" key="3">
    <source>
        <dbReference type="Proteomes" id="UP000738376"/>
    </source>
</evidence>
<reference evidence="2 3" key="1">
    <citation type="submission" date="2020-03" db="EMBL/GenBank/DDBJ databases">
        <title>Draft Genome Sequence of 2-Methylisoborneol Producing Pseudanabaena yagii Strain GIHE-NHR1 Isolated from North Han River in South Korea.</title>
        <authorList>
            <person name="Jeong J."/>
        </authorList>
    </citation>
    <scope>NUCLEOTIDE SEQUENCE [LARGE SCALE GENOMIC DNA]</scope>
    <source>
        <strain evidence="2 3">GIHE-NHR1</strain>
    </source>
</reference>
<dbReference type="EMBL" id="JAAVJL010000001">
    <property type="protein sequence ID" value="NMF57577.1"/>
    <property type="molecule type" value="Genomic_DNA"/>
</dbReference>
<organism evidence="2 3">
    <name type="scientific">Pseudanabaena yagii GIHE-NHR1</name>
    <dbReference type="NCBI Taxonomy" id="2722753"/>
    <lineage>
        <taxon>Bacteria</taxon>
        <taxon>Bacillati</taxon>
        <taxon>Cyanobacteriota</taxon>
        <taxon>Cyanophyceae</taxon>
        <taxon>Pseudanabaenales</taxon>
        <taxon>Pseudanabaenaceae</taxon>
        <taxon>Pseudanabaena</taxon>
        <taxon>Pseudanabaena yagii</taxon>
    </lineage>
</organism>
<keyword evidence="3" id="KW-1185">Reference proteome</keyword>
<dbReference type="SUPFAM" id="SSF46689">
    <property type="entry name" value="Homeodomain-like"/>
    <property type="match status" value="1"/>
</dbReference>